<dbReference type="SUPFAM" id="SSF56672">
    <property type="entry name" value="DNA/RNA polymerases"/>
    <property type="match status" value="1"/>
</dbReference>
<dbReference type="AlphaFoldDB" id="A0A7M7NHL1"/>
<dbReference type="PANTHER" id="PTHR47027:SF27">
    <property type="entry name" value="REVERSE TRANSCRIPTASE DOMAIN-CONTAINING PROTEIN"/>
    <property type="match status" value="1"/>
</dbReference>
<protein>
    <recommendedName>
        <fullName evidence="1">Reverse transcriptase domain-containing protein</fullName>
    </recommendedName>
</protein>
<reference evidence="3" key="1">
    <citation type="submission" date="2015-02" db="EMBL/GenBank/DDBJ databases">
        <title>Genome sequencing for Strongylocentrotus purpuratus.</title>
        <authorList>
            <person name="Murali S."/>
            <person name="Liu Y."/>
            <person name="Vee V."/>
            <person name="English A."/>
            <person name="Wang M."/>
            <person name="Skinner E."/>
            <person name="Han Y."/>
            <person name="Muzny D.M."/>
            <person name="Worley K.C."/>
            <person name="Gibbs R.A."/>
        </authorList>
    </citation>
    <scope>NUCLEOTIDE SEQUENCE</scope>
</reference>
<reference evidence="2" key="2">
    <citation type="submission" date="2021-01" db="UniProtKB">
        <authorList>
            <consortium name="EnsemblMetazoa"/>
        </authorList>
    </citation>
    <scope>IDENTIFICATION</scope>
</reference>
<name>A0A7M7NHL1_STRPU</name>
<dbReference type="GeneID" id="115921613"/>
<dbReference type="InterPro" id="IPR043502">
    <property type="entry name" value="DNA/RNA_pol_sf"/>
</dbReference>
<sequence length="546" mass="62077">MTVHGIKTQPEFEFGVNSSVKEAYTVEVNNRFEALYQFIKNPTANEIFSALIEAHEGAATKYVSKRKGKKKRVPWENEKIREKRKCLKVAYNKKNGAPTAEHAETLDKVKKDLQDAYNEEQSNYIAQKCTEIEIGAFQQQTRKVWNIVKEITGKASTPVDQLRGKTPQERLNHWKDHFSYLLGQPPPDNNNPVRKMVQKTLQIKTSKFTIGELKVAVTSLSNNKCPGVDGIPAEVWKSGALDQQLLEVCNRSLIHGEKPDLWSRSIIIPVPQKGDLSTPQNYRGIALTPVAAKVFNKMLLNKIRPHLEPLLRKNQNGFRPGRSTVAQILTLRRLVEGVLQGDTLAPYLFIIALDYALRMATEGFEDLGFTLQERKSSRYPAEMITDTDFADDIALISYNLEKAQKLLEQVESAASQVGLQINSTKTEFMMYNLREGEICTADRTKLKQVQDFQYLGSWVDQSKQDLSIRKAKAWTALNKLTAIWKSNLGRKLKVRFFRASVETVLLYGSEAWTLTSSLAKQLNGCYTRLLRAALNVNWSDHNYDQY</sequence>
<dbReference type="CDD" id="cd01650">
    <property type="entry name" value="RT_nLTR_like"/>
    <property type="match status" value="1"/>
</dbReference>
<organism evidence="2 3">
    <name type="scientific">Strongylocentrotus purpuratus</name>
    <name type="common">Purple sea urchin</name>
    <dbReference type="NCBI Taxonomy" id="7668"/>
    <lineage>
        <taxon>Eukaryota</taxon>
        <taxon>Metazoa</taxon>
        <taxon>Echinodermata</taxon>
        <taxon>Eleutherozoa</taxon>
        <taxon>Echinozoa</taxon>
        <taxon>Echinoidea</taxon>
        <taxon>Euechinoidea</taxon>
        <taxon>Echinacea</taxon>
        <taxon>Camarodonta</taxon>
        <taxon>Echinidea</taxon>
        <taxon>Strongylocentrotidae</taxon>
        <taxon>Strongylocentrotus</taxon>
    </lineage>
</organism>
<feature type="domain" description="Reverse transcriptase" evidence="1">
    <location>
        <begin position="335"/>
        <end position="457"/>
    </location>
</feature>
<keyword evidence="3" id="KW-1185">Reference proteome</keyword>
<accession>A0A7M7NHL1</accession>
<dbReference type="KEGG" id="spu:115921613"/>
<proteinExistence type="predicted"/>
<dbReference type="Pfam" id="PF00078">
    <property type="entry name" value="RVT_1"/>
    <property type="match status" value="1"/>
</dbReference>
<dbReference type="Proteomes" id="UP000007110">
    <property type="component" value="Unassembled WGS sequence"/>
</dbReference>
<dbReference type="RefSeq" id="XP_030835088.1">
    <property type="nucleotide sequence ID" value="XM_030979228.1"/>
</dbReference>
<evidence type="ECO:0000313" key="2">
    <source>
        <dbReference type="EnsemblMetazoa" id="XP_030835088"/>
    </source>
</evidence>
<evidence type="ECO:0000259" key="1">
    <source>
        <dbReference type="Pfam" id="PF00078"/>
    </source>
</evidence>
<dbReference type="InParanoid" id="A0A7M7NHL1"/>
<dbReference type="InterPro" id="IPR000477">
    <property type="entry name" value="RT_dom"/>
</dbReference>
<dbReference type="EnsemblMetazoa" id="XM_030979228">
    <property type="protein sequence ID" value="XP_030835088"/>
    <property type="gene ID" value="LOC115921613"/>
</dbReference>
<dbReference type="OrthoDB" id="410104at2759"/>
<dbReference type="OMA" id="PWENEKI"/>
<evidence type="ECO:0000313" key="3">
    <source>
        <dbReference type="Proteomes" id="UP000007110"/>
    </source>
</evidence>
<dbReference type="PANTHER" id="PTHR47027">
    <property type="entry name" value="REVERSE TRANSCRIPTASE DOMAIN-CONTAINING PROTEIN"/>
    <property type="match status" value="1"/>
</dbReference>